<dbReference type="EMBL" id="CAKOFQ010006656">
    <property type="protein sequence ID" value="CAH1954969.1"/>
    <property type="molecule type" value="Genomic_DNA"/>
</dbReference>
<evidence type="ECO:0000313" key="1">
    <source>
        <dbReference type="EMBL" id="CAH1954969.1"/>
    </source>
</evidence>
<keyword evidence="2" id="KW-1185">Reference proteome</keyword>
<dbReference type="AlphaFoldDB" id="A0A9P0JP77"/>
<comment type="caution">
    <text evidence="1">The sequence shown here is derived from an EMBL/GenBank/DDBJ whole genome shotgun (WGS) entry which is preliminary data.</text>
</comment>
<reference evidence="1" key="1">
    <citation type="submission" date="2022-03" db="EMBL/GenBank/DDBJ databases">
        <authorList>
            <person name="Sayadi A."/>
        </authorList>
    </citation>
    <scope>NUCLEOTIDE SEQUENCE</scope>
</reference>
<accession>A0A9P0JP77</accession>
<gene>
    <name evidence="1" type="ORF">ACAOBT_LOCUS846</name>
</gene>
<evidence type="ECO:0000313" key="2">
    <source>
        <dbReference type="Proteomes" id="UP001152888"/>
    </source>
</evidence>
<proteinExistence type="predicted"/>
<name>A0A9P0JP77_ACAOB</name>
<sequence length="70" mass="8315">MMMWIQMMKTVEWANAGILKNLAEFHLKKHSSHRNEGAQQIILLRETKKCKPSNMGQRIHKKWKNKKELG</sequence>
<dbReference type="Proteomes" id="UP001152888">
    <property type="component" value="Unassembled WGS sequence"/>
</dbReference>
<organism evidence="1 2">
    <name type="scientific">Acanthoscelides obtectus</name>
    <name type="common">Bean weevil</name>
    <name type="synonym">Bruchus obtectus</name>
    <dbReference type="NCBI Taxonomy" id="200917"/>
    <lineage>
        <taxon>Eukaryota</taxon>
        <taxon>Metazoa</taxon>
        <taxon>Ecdysozoa</taxon>
        <taxon>Arthropoda</taxon>
        <taxon>Hexapoda</taxon>
        <taxon>Insecta</taxon>
        <taxon>Pterygota</taxon>
        <taxon>Neoptera</taxon>
        <taxon>Endopterygota</taxon>
        <taxon>Coleoptera</taxon>
        <taxon>Polyphaga</taxon>
        <taxon>Cucujiformia</taxon>
        <taxon>Chrysomeloidea</taxon>
        <taxon>Chrysomelidae</taxon>
        <taxon>Bruchinae</taxon>
        <taxon>Bruchini</taxon>
        <taxon>Acanthoscelides</taxon>
    </lineage>
</organism>
<protein>
    <submittedName>
        <fullName evidence="1">Uncharacterized protein</fullName>
    </submittedName>
</protein>